<dbReference type="Pfam" id="PF00072">
    <property type="entry name" value="Response_reg"/>
    <property type="match status" value="1"/>
</dbReference>
<comment type="catalytic activity">
    <reaction evidence="1">
        <text>ATP + protein L-histidine = ADP + protein N-phospho-L-histidine.</text>
        <dbReference type="EC" id="2.7.13.3"/>
    </reaction>
</comment>
<dbReference type="PROSITE" id="PS50110">
    <property type="entry name" value="RESPONSE_REGULATORY"/>
    <property type="match status" value="1"/>
</dbReference>
<dbReference type="AlphaFoldDB" id="A0A2K1QVR9"/>
<dbReference type="EC" id="2.7.13.3" evidence="2"/>
<keyword evidence="4" id="KW-0808">Transferase</keyword>
<dbReference type="Proteomes" id="UP000243797">
    <property type="component" value="Unassembled WGS sequence"/>
</dbReference>
<dbReference type="PANTHER" id="PTHR43047">
    <property type="entry name" value="TWO-COMPONENT HISTIDINE PROTEIN KINASE"/>
    <property type="match status" value="1"/>
</dbReference>
<dbReference type="SMART" id="SM00448">
    <property type="entry name" value="REC"/>
    <property type="match status" value="1"/>
</dbReference>
<evidence type="ECO:0000259" key="9">
    <source>
        <dbReference type="PROSITE" id="PS50110"/>
    </source>
</evidence>
<dbReference type="InterPro" id="IPR003661">
    <property type="entry name" value="HisK_dim/P_dom"/>
</dbReference>
<evidence type="ECO:0000256" key="1">
    <source>
        <dbReference type="ARBA" id="ARBA00000085"/>
    </source>
</evidence>
<evidence type="ECO:0000256" key="2">
    <source>
        <dbReference type="ARBA" id="ARBA00012438"/>
    </source>
</evidence>
<feature type="compositionally biased region" description="Polar residues" evidence="7">
    <location>
        <begin position="733"/>
        <end position="743"/>
    </location>
</feature>
<feature type="domain" description="Histidine kinase" evidence="8">
    <location>
        <begin position="519"/>
        <end position="635"/>
    </location>
</feature>
<dbReference type="PANTHER" id="PTHR43047:SF2">
    <property type="entry name" value="HISTIDINE KINASE M7"/>
    <property type="match status" value="1"/>
</dbReference>
<accession>A0A2K1QVR9</accession>
<feature type="modified residue" description="4-aspartylphosphate" evidence="6">
    <location>
        <position position="822"/>
    </location>
</feature>
<feature type="compositionally biased region" description="Polar residues" evidence="7">
    <location>
        <begin position="687"/>
        <end position="700"/>
    </location>
</feature>
<organism evidence="10 11">
    <name type="scientific">Sphaceloma murrayae</name>
    <dbReference type="NCBI Taxonomy" id="2082308"/>
    <lineage>
        <taxon>Eukaryota</taxon>
        <taxon>Fungi</taxon>
        <taxon>Dikarya</taxon>
        <taxon>Ascomycota</taxon>
        <taxon>Pezizomycotina</taxon>
        <taxon>Dothideomycetes</taxon>
        <taxon>Dothideomycetidae</taxon>
        <taxon>Myriangiales</taxon>
        <taxon>Elsinoaceae</taxon>
        <taxon>Sphaceloma</taxon>
    </lineage>
</organism>
<dbReference type="Gene3D" id="3.40.50.2300">
    <property type="match status" value="1"/>
</dbReference>
<dbReference type="PROSITE" id="PS50109">
    <property type="entry name" value="HIS_KIN"/>
    <property type="match status" value="1"/>
</dbReference>
<dbReference type="InterPro" id="IPR036097">
    <property type="entry name" value="HisK_dim/P_sf"/>
</dbReference>
<dbReference type="InterPro" id="IPR001789">
    <property type="entry name" value="Sig_transdc_resp-reg_receiver"/>
</dbReference>
<dbReference type="FunFam" id="1.10.287.130:FF:000100">
    <property type="entry name" value="Sensor histidine kinase/response regulator"/>
    <property type="match status" value="1"/>
</dbReference>
<feature type="region of interest" description="Disordered" evidence="7">
    <location>
        <begin position="724"/>
        <end position="755"/>
    </location>
</feature>
<dbReference type="STRING" id="2082308.A0A2K1QVR9"/>
<keyword evidence="5 10" id="KW-0418">Kinase</keyword>
<evidence type="ECO:0000313" key="10">
    <source>
        <dbReference type="EMBL" id="PNS18983.1"/>
    </source>
</evidence>
<protein>
    <recommendedName>
        <fullName evidence="2">histidine kinase</fullName>
        <ecNumber evidence="2">2.7.13.3</ecNumber>
    </recommendedName>
</protein>
<dbReference type="CDD" id="cd17546">
    <property type="entry name" value="REC_hyHK_CKI1_RcsC-like"/>
    <property type="match status" value="1"/>
</dbReference>
<dbReference type="GO" id="GO:0005886">
    <property type="term" value="C:plasma membrane"/>
    <property type="evidence" value="ECO:0007669"/>
    <property type="project" value="TreeGrafter"/>
</dbReference>
<dbReference type="SMART" id="SM00387">
    <property type="entry name" value="HATPase_c"/>
    <property type="match status" value="1"/>
</dbReference>
<evidence type="ECO:0000259" key="8">
    <source>
        <dbReference type="PROSITE" id="PS50109"/>
    </source>
</evidence>
<dbReference type="CDD" id="cd00082">
    <property type="entry name" value="HisKA"/>
    <property type="match status" value="1"/>
</dbReference>
<evidence type="ECO:0000256" key="4">
    <source>
        <dbReference type="ARBA" id="ARBA00022679"/>
    </source>
</evidence>
<dbReference type="Gene3D" id="1.10.287.130">
    <property type="match status" value="1"/>
</dbReference>
<dbReference type="OrthoDB" id="60033at2759"/>
<dbReference type="InterPro" id="IPR003594">
    <property type="entry name" value="HATPase_dom"/>
</dbReference>
<reference evidence="10 11" key="1">
    <citation type="submission" date="2017-06" db="EMBL/GenBank/DDBJ databases">
        <title>Draft genome sequence of a variant of Elsinoe murrayae.</title>
        <authorList>
            <person name="Cheng Q."/>
        </authorList>
    </citation>
    <scope>NUCLEOTIDE SEQUENCE [LARGE SCALE GENOMIC DNA]</scope>
    <source>
        <strain evidence="10 11">CQ-2017a</strain>
    </source>
</reference>
<feature type="domain" description="Response regulatory" evidence="9">
    <location>
        <begin position="771"/>
        <end position="895"/>
    </location>
</feature>
<dbReference type="Pfam" id="PF02518">
    <property type="entry name" value="HATPase_c"/>
    <property type="match status" value="1"/>
</dbReference>
<gene>
    <name evidence="10" type="ORF">CAC42_6078</name>
</gene>
<dbReference type="SUPFAM" id="SSF47384">
    <property type="entry name" value="Homodimeric domain of signal transducing histidine kinase"/>
    <property type="match status" value="1"/>
</dbReference>
<feature type="region of interest" description="Disordered" evidence="7">
    <location>
        <begin position="633"/>
        <end position="710"/>
    </location>
</feature>
<evidence type="ECO:0000313" key="11">
    <source>
        <dbReference type="Proteomes" id="UP000243797"/>
    </source>
</evidence>
<dbReference type="PRINTS" id="PR00344">
    <property type="entry name" value="BCTRLSENSOR"/>
</dbReference>
<dbReference type="InterPro" id="IPR005467">
    <property type="entry name" value="His_kinase_dom"/>
</dbReference>
<dbReference type="GO" id="GO:0009927">
    <property type="term" value="F:histidine phosphotransfer kinase activity"/>
    <property type="evidence" value="ECO:0007669"/>
    <property type="project" value="TreeGrafter"/>
</dbReference>
<comment type="caution">
    <text evidence="10">The sequence shown here is derived from an EMBL/GenBank/DDBJ whole genome shotgun (WGS) entry which is preliminary data.</text>
</comment>
<evidence type="ECO:0000256" key="7">
    <source>
        <dbReference type="SAM" id="MobiDB-lite"/>
    </source>
</evidence>
<evidence type="ECO:0000256" key="3">
    <source>
        <dbReference type="ARBA" id="ARBA00022553"/>
    </source>
</evidence>
<sequence>MAGGPAVLEQTTRKTVCLSQPEPDLVIHDGDSRFPEELSKLYKTHESKVLEGLVELKTSLKHVADSEFWSYLSERLAELLGAQMSFVSKRMLVDEQDCAVEMPPIGEPGACLMASALYYNDGQGSTDTLKAFKYHAYGCPCGYMRHDKVFIIPEKLNSFILDNPNALPFSAESYIGVPLFADGKCFAHFGVIWSDEGAKNRTLSWANVELLLHSLEDLILEKLLQGSNFRDSDQTKRDRSRIIPHAAVTAAQSLKPYARSLSHELRTPMQGVVGMLDVMYATVLEASESQINPEVRKVFDILKENIEVVQDSSRRAVEAADNVVHAYDMDMHVPEASHHMVTGETFAPSTSDPPVHDRPGILVAGSNLPIQRPNKRRRGDDGRHNASPSKIPATIAEWTKRSEPSDDLVRGVHEAKDIDVIARETNGVHSYDVDRAPSPPKASERSVAPGLRHTQLRNVLQYVVNEGLKVGGRPEYANAHETDLGECIEVRTSKGAGEMRTKHVEWSVDPSVPTTMFVDEKDLGKLISCVVLNSIKFTNEGRIDVTARMSSRSRHVVIVVSDSGPGIPKAFLPKLFKPFSQEDPSLTRQSEGLGLGLLVAKGLARKLGGDLLCIRTETEGPKHGTDFEIRIPVSPADHISRPPSPLESPSYRSGRFGSMSEEAPLVHPRAETSNPFPTPTDEPPEVKTSSDTNSHAQPSFASLIRKPSLPQTPRLEKIDKLGFQLPAAPPSPSLRNSKPTGPQQRPPMLPRKSSATISDVDRDLANKYPLTFLVAEDNKINRKLLVSMLTKFGYKTIHEAYDGAEAVRQMEKHSHVDVVLMDLWMPFMDGYEATQKILDMKYGDEYGKGNPPTVLAVTADVTDGALEKAAKVGMKGFMTKPFKLLDLQRLILEYCTLRAEDSGVET</sequence>
<proteinExistence type="predicted"/>
<dbReference type="InterPro" id="IPR036890">
    <property type="entry name" value="HATPase_C_sf"/>
</dbReference>
<keyword evidence="3 6" id="KW-0597">Phosphoprotein</keyword>
<dbReference type="SUPFAM" id="SSF55874">
    <property type="entry name" value="ATPase domain of HSP90 chaperone/DNA topoisomerase II/histidine kinase"/>
    <property type="match status" value="1"/>
</dbReference>
<name>A0A2K1QVR9_9PEZI</name>
<dbReference type="SUPFAM" id="SSF52172">
    <property type="entry name" value="CheY-like"/>
    <property type="match status" value="1"/>
</dbReference>
<dbReference type="GO" id="GO:0000155">
    <property type="term" value="F:phosphorelay sensor kinase activity"/>
    <property type="evidence" value="ECO:0007669"/>
    <property type="project" value="InterPro"/>
</dbReference>
<evidence type="ECO:0000256" key="5">
    <source>
        <dbReference type="ARBA" id="ARBA00022777"/>
    </source>
</evidence>
<dbReference type="InParanoid" id="A0A2K1QVR9"/>
<evidence type="ECO:0000256" key="6">
    <source>
        <dbReference type="PROSITE-ProRule" id="PRU00169"/>
    </source>
</evidence>
<dbReference type="EMBL" id="NKHZ01000036">
    <property type="protein sequence ID" value="PNS18983.1"/>
    <property type="molecule type" value="Genomic_DNA"/>
</dbReference>
<feature type="region of interest" description="Disordered" evidence="7">
    <location>
        <begin position="346"/>
        <end position="404"/>
    </location>
</feature>
<keyword evidence="11" id="KW-1185">Reference proteome</keyword>
<dbReference type="InterPro" id="IPR004358">
    <property type="entry name" value="Sig_transdc_His_kin-like_C"/>
</dbReference>
<dbReference type="InterPro" id="IPR011006">
    <property type="entry name" value="CheY-like_superfamily"/>
</dbReference>
<dbReference type="Gene3D" id="3.30.565.10">
    <property type="entry name" value="Histidine kinase-like ATPase, C-terminal domain"/>
    <property type="match status" value="1"/>
</dbReference>